<dbReference type="RefSeq" id="WP_192600673.1">
    <property type="nucleotide sequence ID" value="NZ_JADBEL010000049.1"/>
</dbReference>
<evidence type="ECO:0000313" key="2">
    <source>
        <dbReference type="EMBL" id="MBE1557086.1"/>
    </source>
</evidence>
<name>A0A927R592_9BACL</name>
<comment type="caution">
    <text evidence="2">The sequence shown here is derived from an EMBL/GenBank/DDBJ whole genome shotgun (WGS) entry which is preliminary data.</text>
</comment>
<dbReference type="Proteomes" id="UP000658225">
    <property type="component" value="Unassembled WGS sequence"/>
</dbReference>
<dbReference type="EMBL" id="JADBEL010000049">
    <property type="protein sequence ID" value="MBE1557086.1"/>
    <property type="molecule type" value="Genomic_DNA"/>
</dbReference>
<accession>A0A927R592</accession>
<keyword evidence="1" id="KW-0812">Transmembrane</keyword>
<keyword evidence="3" id="KW-1185">Reference proteome</keyword>
<evidence type="ECO:0000256" key="1">
    <source>
        <dbReference type="SAM" id="Phobius"/>
    </source>
</evidence>
<feature type="transmembrane region" description="Helical" evidence="1">
    <location>
        <begin position="16"/>
        <end position="35"/>
    </location>
</feature>
<evidence type="ECO:0000313" key="3">
    <source>
        <dbReference type="Proteomes" id="UP000658225"/>
    </source>
</evidence>
<gene>
    <name evidence="2" type="ORF">H4683_004218</name>
</gene>
<keyword evidence="1" id="KW-1133">Transmembrane helix</keyword>
<reference evidence="2" key="1">
    <citation type="submission" date="2020-10" db="EMBL/GenBank/DDBJ databases">
        <title>Genomic Encyclopedia of Type Strains, Phase IV (KMG-IV): sequencing the most valuable type-strain genomes for metagenomic binning, comparative biology and taxonomic classification.</title>
        <authorList>
            <person name="Goeker M."/>
        </authorList>
    </citation>
    <scope>NUCLEOTIDE SEQUENCE</scope>
    <source>
        <strain evidence="2">DSM 13886</strain>
    </source>
</reference>
<proteinExistence type="predicted"/>
<keyword evidence="1" id="KW-0472">Membrane</keyword>
<dbReference type="AlphaFoldDB" id="A0A927R592"/>
<protein>
    <submittedName>
        <fullName evidence="2">Uncharacterized protein</fullName>
    </submittedName>
</protein>
<sequence>MIRFIWQNWWRRKERLILLLVGALIISIGLTYLVGISDANKGTIVDELQQRWSSSYDIVVRPAGSRSLTEEQGLLDPNYLSGLDGGISREQYERTKTIQDVEVAAPIAMIGSVVYSTKLTELELPEGIYRMTTEEVSNDGIRKQSTVVSHYFAAGNNDIMGNKFREQGPDYFLEMAPRYPDNQLTETRAMLLAGIDSEQEAKLIGLDQAIVENGSSRYFTSEDVSMNEVLDEETELSMSHIPVIINNQSFTDIAINYTIERLDLPFDREVADETLKMFEDNGGQVYLDTLEAVDRQNYTYTDKEVYYRIVNSISGSDAETGTPFLEDYLQNREVHLGNRPSPLQYEDVLSPFPERWPYAYELQTSEIPHDPQFKSFRASNSFGFSTGVSIRA</sequence>
<organism evidence="2 3">
    <name type="scientific">Sporosarcina limicola</name>
    <dbReference type="NCBI Taxonomy" id="34101"/>
    <lineage>
        <taxon>Bacteria</taxon>
        <taxon>Bacillati</taxon>
        <taxon>Bacillota</taxon>
        <taxon>Bacilli</taxon>
        <taxon>Bacillales</taxon>
        <taxon>Caryophanaceae</taxon>
        <taxon>Sporosarcina</taxon>
    </lineage>
</organism>